<evidence type="ECO:0008006" key="6">
    <source>
        <dbReference type="Google" id="ProtNLM"/>
    </source>
</evidence>
<dbReference type="PANTHER" id="PTHR37810:SF5">
    <property type="entry name" value="IMMUNITY PROTEIN SDPI"/>
    <property type="match status" value="1"/>
</dbReference>
<organism evidence="4 5">
    <name type="scientific">Arsenicicoccus piscis</name>
    <dbReference type="NCBI Taxonomy" id="673954"/>
    <lineage>
        <taxon>Bacteria</taxon>
        <taxon>Bacillati</taxon>
        <taxon>Actinomycetota</taxon>
        <taxon>Actinomycetes</taxon>
        <taxon>Micrococcales</taxon>
        <taxon>Intrasporangiaceae</taxon>
        <taxon>Arsenicicoccus</taxon>
    </lineage>
</organism>
<protein>
    <recommendedName>
        <fullName evidence="6">DUF5808 domain-containing protein</fullName>
    </recommendedName>
</protein>
<keyword evidence="1" id="KW-0472">Membrane</keyword>
<keyword evidence="5" id="KW-1185">Reference proteome</keyword>
<feature type="transmembrane region" description="Helical" evidence="1">
    <location>
        <begin position="259"/>
        <end position="278"/>
    </location>
</feature>
<feature type="transmembrane region" description="Helical" evidence="1">
    <location>
        <begin position="184"/>
        <end position="205"/>
    </location>
</feature>
<comment type="caution">
    <text evidence="4">The sequence shown here is derived from an EMBL/GenBank/DDBJ whole genome shotgun (WGS) entry which is preliminary data.</text>
</comment>
<keyword evidence="1" id="KW-1133">Transmembrane helix</keyword>
<feature type="transmembrane region" description="Helical" evidence="1">
    <location>
        <begin position="75"/>
        <end position="93"/>
    </location>
</feature>
<feature type="transmembrane region" description="Helical" evidence="1">
    <location>
        <begin position="351"/>
        <end position="370"/>
    </location>
</feature>
<name>A0ABQ6HU59_9MICO</name>
<evidence type="ECO:0000313" key="4">
    <source>
        <dbReference type="EMBL" id="GMA21064.1"/>
    </source>
</evidence>
<accession>A0ABQ6HU59</accession>
<dbReference type="PANTHER" id="PTHR37810">
    <property type="entry name" value="IMMUNITY PROTEIN SDPI"/>
    <property type="match status" value="1"/>
</dbReference>
<evidence type="ECO:0000256" key="1">
    <source>
        <dbReference type="SAM" id="Phobius"/>
    </source>
</evidence>
<gene>
    <name evidence="4" type="ORF">GCM10025862_30850</name>
</gene>
<evidence type="ECO:0000259" key="2">
    <source>
        <dbReference type="Pfam" id="PF07853"/>
    </source>
</evidence>
<sequence>MDWLLVALALYLGAMLHLIPRISRPTVPLGVSVPSDRLDDPAVTGALTRYRHLVVDVTVLCLVLGLVLARVRVDLAFLIVPLVQLVLGAVAYVRTRRSIIEAKHRHGWYVGVPVRVAASVTETSSGQVRWGWYALALAIGFAGLGYGISVYGRQPDPYPTHTGPRGVPDAWGPKTYWNVLGPQGIAIAMVLLFALLAWAVSIAPVRVLPDGDVAAGTRRARSTRAITQWMLSTLVVVIAAGITIFEVQTWNGITGTPSVVAMVAFLGVTLGVCGVGVWKSVVLSTEQGQAQHEAATAARAQGRRPAPQSPDDDRFWKGGLLYDNPDDPSVFVPKRAGVGYTVNVGSLWGKVFLLALALLVLGSLLLPLLVH</sequence>
<dbReference type="InterPro" id="IPR043831">
    <property type="entry name" value="DUF5808"/>
</dbReference>
<dbReference type="InterPro" id="IPR012867">
    <property type="entry name" value="DUF1648"/>
</dbReference>
<dbReference type="RefSeq" id="WP_241441378.1">
    <property type="nucleotide sequence ID" value="NZ_BSUJ01000001.1"/>
</dbReference>
<feature type="domain" description="DUF5808" evidence="3">
    <location>
        <begin position="325"/>
        <end position="350"/>
    </location>
</feature>
<reference evidence="5" key="1">
    <citation type="journal article" date="2019" name="Int. J. Syst. Evol. Microbiol.">
        <title>The Global Catalogue of Microorganisms (GCM) 10K type strain sequencing project: providing services to taxonomists for standard genome sequencing and annotation.</title>
        <authorList>
            <consortium name="The Broad Institute Genomics Platform"/>
            <consortium name="The Broad Institute Genome Sequencing Center for Infectious Disease"/>
            <person name="Wu L."/>
            <person name="Ma J."/>
        </authorList>
    </citation>
    <scope>NUCLEOTIDE SEQUENCE [LARGE SCALE GENOMIC DNA]</scope>
    <source>
        <strain evidence="5">NBRC 105830</strain>
    </source>
</reference>
<evidence type="ECO:0000259" key="3">
    <source>
        <dbReference type="Pfam" id="PF19124"/>
    </source>
</evidence>
<keyword evidence="1" id="KW-0812">Transmembrane</keyword>
<dbReference type="EMBL" id="BSUJ01000001">
    <property type="protein sequence ID" value="GMA21064.1"/>
    <property type="molecule type" value="Genomic_DNA"/>
</dbReference>
<dbReference type="Pfam" id="PF07853">
    <property type="entry name" value="DUF1648"/>
    <property type="match status" value="1"/>
</dbReference>
<proteinExistence type="predicted"/>
<feature type="transmembrane region" description="Helical" evidence="1">
    <location>
        <begin position="49"/>
        <end position="68"/>
    </location>
</feature>
<dbReference type="Pfam" id="PF19124">
    <property type="entry name" value="DUF5808"/>
    <property type="match status" value="1"/>
</dbReference>
<feature type="domain" description="DUF1648" evidence="2">
    <location>
        <begin position="140"/>
        <end position="181"/>
    </location>
</feature>
<feature type="transmembrane region" description="Helical" evidence="1">
    <location>
        <begin position="225"/>
        <end position="247"/>
    </location>
</feature>
<evidence type="ECO:0000313" key="5">
    <source>
        <dbReference type="Proteomes" id="UP001157109"/>
    </source>
</evidence>
<feature type="transmembrane region" description="Helical" evidence="1">
    <location>
        <begin position="130"/>
        <end position="151"/>
    </location>
</feature>
<dbReference type="Proteomes" id="UP001157109">
    <property type="component" value="Unassembled WGS sequence"/>
</dbReference>